<organism evidence="11 12">
    <name type="scientific">Rhodococcoides fascians</name>
    <name type="common">Rhodococcus fascians</name>
    <dbReference type="NCBI Taxonomy" id="1828"/>
    <lineage>
        <taxon>Bacteria</taxon>
        <taxon>Bacillati</taxon>
        <taxon>Actinomycetota</taxon>
        <taxon>Actinomycetes</taxon>
        <taxon>Mycobacteriales</taxon>
        <taxon>Nocardiaceae</taxon>
        <taxon>Rhodococcoides</taxon>
    </lineage>
</organism>
<dbReference type="InterPro" id="IPR014349">
    <property type="entry name" value="Rieske_Fe-S_prot"/>
</dbReference>
<sequence length="137" mass="14156">MSEDIPALPRRIFLATSCATACLTAAGCSVGEAPSGEDTASDGPVTLSVNDVPVGGGIVLADRQVVVTQPEPGIFRAFSAICSHRGCTVNRVRNGTIECPCHNSAFSITDGAVMRSPATEPLPNRAVTRTVDTLTVD</sequence>
<dbReference type="SUPFAM" id="SSF50022">
    <property type="entry name" value="ISP domain"/>
    <property type="match status" value="1"/>
</dbReference>
<dbReference type="InterPro" id="IPR036922">
    <property type="entry name" value="Rieske_2Fe-2S_sf"/>
</dbReference>
<dbReference type="EMBL" id="CP015221">
    <property type="protein sequence ID" value="AMY26203.1"/>
    <property type="molecule type" value="Genomic_DNA"/>
</dbReference>
<dbReference type="CDD" id="cd03467">
    <property type="entry name" value="Rieske"/>
    <property type="match status" value="1"/>
</dbReference>
<reference evidence="12" key="2">
    <citation type="submission" date="2016-04" db="EMBL/GenBank/DDBJ databases">
        <title>Complete Genome and Plasmid Sequences for Rhodococcus fascians D188 and Draft Sequences for Rhodococcus spp. Isolates PBTS 1 and PBTS 2.</title>
        <authorList>
            <person name="Stamer R."/>
            <person name="Vereecke D."/>
            <person name="Zhang Y."/>
            <person name="Schilkey F."/>
            <person name="Devitt N."/>
            <person name="Randall J."/>
        </authorList>
    </citation>
    <scope>NUCLEOTIDE SEQUENCE [LARGE SCALE GENOMIC DNA]</scope>
    <source>
        <strain evidence="12">PBTS2</strain>
        <plasmid evidence="12">unnamed1</plasmid>
    </source>
</reference>
<evidence type="ECO:0000256" key="6">
    <source>
        <dbReference type="ARBA" id="ARBA00023014"/>
    </source>
</evidence>
<dbReference type="GO" id="GO:0004497">
    <property type="term" value="F:monooxygenase activity"/>
    <property type="evidence" value="ECO:0007669"/>
    <property type="project" value="UniProtKB-ARBA"/>
</dbReference>
<gene>
    <name evidence="11" type="primary">petC</name>
    <name evidence="11" type="ORF">A3Q41_04948</name>
</gene>
<evidence type="ECO:0000313" key="12">
    <source>
        <dbReference type="Proteomes" id="UP000076038"/>
    </source>
</evidence>
<dbReference type="InterPro" id="IPR017941">
    <property type="entry name" value="Rieske_2Fe-2S"/>
</dbReference>
<evidence type="ECO:0000256" key="2">
    <source>
        <dbReference type="ARBA" id="ARBA00015816"/>
    </source>
</evidence>
<reference evidence="11 12" key="1">
    <citation type="journal article" date="2016" name="Genome Announc.">
        <title>Complete Genome and Plasmid Sequences for Rhodococcus fascians D188 and Draft Sequences for Rhodococcus Isolates PBTS 1 and PBTS 2.</title>
        <authorList>
            <person name="Stamler R.A."/>
            <person name="Vereecke D."/>
            <person name="Zhang Y."/>
            <person name="Schilkey F."/>
            <person name="Devitt N."/>
            <person name="Randall J.J."/>
        </authorList>
    </citation>
    <scope>NUCLEOTIDE SEQUENCE [LARGE SCALE GENOMIC DNA]</scope>
    <source>
        <strain evidence="11 12">PBTS2</strain>
        <plasmid evidence="11">unnamed1</plasmid>
    </source>
</reference>
<dbReference type="AlphaFoldDB" id="A0A143QSQ2"/>
<dbReference type="Gene3D" id="2.102.10.10">
    <property type="entry name" value="Rieske [2Fe-2S] iron-sulphur domain"/>
    <property type="match status" value="1"/>
</dbReference>
<keyword evidence="11" id="KW-0560">Oxidoreductase</keyword>
<dbReference type="GO" id="GO:0016020">
    <property type="term" value="C:membrane"/>
    <property type="evidence" value="ECO:0007669"/>
    <property type="project" value="InterPro"/>
</dbReference>
<comment type="cofactor">
    <cofactor evidence="9">
        <name>[2Fe-2S] cluster</name>
        <dbReference type="ChEBI" id="CHEBI:190135"/>
    </cofactor>
</comment>
<evidence type="ECO:0000256" key="1">
    <source>
        <dbReference type="ARBA" id="ARBA00002494"/>
    </source>
</evidence>
<evidence type="ECO:0000256" key="8">
    <source>
        <dbReference type="ARBA" id="ARBA00029586"/>
    </source>
</evidence>
<dbReference type="InterPro" id="IPR005805">
    <property type="entry name" value="Rieske_Fe-S_prot_C"/>
</dbReference>
<keyword evidence="7" id="KW-1015">Disulfide bond</keyword>
<keyword evidence="12" id="KW-1185">Reference proteome</keyword>
<feature type="domain" description="Rieske" evidence="10">
    <location>
        <begin position="44"/>
        <end position="136"/>
    </location>
</feature>
<evidence type="ECO:0000259" key="10">
    <source>
        <dbReference type="PROSITE" id="PS51296"/>
    </source>
</evidence>
<evidence type="ECO:0000256" key="9">
    <source>
        <dbReference type="ARBA" id="ARBA00034078"/>
    </source>
</evidence>
<name>A0A143QSQ2_RHOFA</name>
<geneLocation type="plasmid" evidence="11 12">
    <name>unnamed1</name>
</geneLocation>
<dbReference type="Pfam" id="PF00355">
    <property type="entry name" value="Rieske"/>
    <property type="match status" value="1"/>
</dbReference>
<proteinExistence type="predicted"/>
<dbReference type="PROSITE" id="PS51296">
    <property type="entry name" value="RIESKE"/>
    <property type="match status" value="1"/>
</dbReference>
<evidence type="ECO:0000256" key="7">
    <source>
        <dbReference type="ARBA" id="ARBA00023157"/>
    </source>
</evidence>
<keyword evidence="3" id="KW-0001">2Fe-2S</keyword>
<protein>
    <recommendedName>
        <fullName evidence="2">Cytochrome bc1 complex Rieske iron-sulfur subunit</fullName>
    </recommendedName>
    <alternativeName>
        <fullName evidence="8">Cytochrome bc1 reductase complex subunit QcrA</fullName>
    </alternativeName>
</protein>
<evidence type="ECO:0000256" key="4">
    <source>
        <dbReference type="ARBA" id="ARBA00022723"/>
    </source>
</evidence>
<evidence type="ECO:0000256" key="3">
    <source>
        <dbReference type="ARBA" id="ARBA00022714"/>
    </source>
</evidence>
<evidence type="ECO:0000256" key="5">
    <source>
        <dbReference type="ARBA" id="ARBA00023004"/>
    </source>
</evidence>
<keyword evidence="11" id="KW-0614">Plasmid</keyword>
<comment type="function">
    <text evidence="1">Iron-sulfur subunit of the cytochrome bc1 complex, an essential component of the respiratory electron transport chain required for ATP synthesis. The bc1 complex catalyzes the oxidation of menaquinol and the reduction of cytochrome c in the respiratory chain. The bc1 complex operates through a Q-cycle mechanism that couples electron transfer to generation of the proton gradient that drives ATP synthesis.</text>
</comment>
<dbReference type="GO" id="GO:0016705">
    <property type="term" value="F:oxidoreductase activity, acting on paired donors, with incorporation or reduction of molecular oxygen"/>
    <property type="evidence" value="ECO:0007669"/>
    <property type="project" value="UniProtKB-ARBA"/>
</dbReference>
<dbReference type="GO" id="GO:0051537">
    <property type="term" value="F:2 iron, 2 sulfur cluster binding"/>
    <property type="evidence" value="ECO:0007669"/>
    <property type="project" value="UniProtKB-KW"/>
</dbReference>
<dbReference type="PATRIC" id="fig|1653479.3.peg.5013"/>
<dbReference type="PRINTS" id="PR00162">
    <property type="entry name" value="RIESKE"/>
</dbReference>
<keyword evidence="6" id="KW-0411">Iron-sulfur</keyword>
<accession>A0A143QSQ2</accession>
<dbReference type="OrthoDB" id="25106at2"/>
<dbReference type="KEGG" id="rhs:A3Q41_04948"/>
<dbReference type="GO" id="GO:0046872">
    <property type="term" value="F:metal ion binding"/>
    <property type="evidence" value="ECO:0007669"/>
    <property type="project" value="UniProtKB-KW"/>
</dbReference>
<keyword evidence="4" id="KW-0479">Metal-binding</keyword>
<dbReference type="PANTHER" id="PTHR10134">
    <property type="entry name" value="CYTOCHROME B-C1 COMPLEX SUBUNIT RIESKE, MITOCHONDRIAL"/>
    <property type="match status" value="1"/>
</dbReference>
<dbReference type="RefSeq" id="WP_008720941.1">
    <property type="nucleotide sequence ID" value="NZ_CP015221.1"/>
</dbReference>
<dbReference type="Proteomes" id="UP000076038">
    <property type="component" value="Plasmid unnamed1"/>
</dbReference>
<keyword evidence="5" id="KW-0408">Iron</keyword>
<evidence type="ECO:0000313" key="11">
    <source>
        <dbReference type="EMBL" id="AMY26203.1"/>
    </source>
</evidence>